<feature type="transmembrane region" description="Helical" evidence="7">
    <location>
        <begin position="324"/>
        <end position="351"/>
    </location>
</feature>
<evidence type="ECO:0000256" key="4">
    <source>
        <dbReference type="ARBA" id="ARBA00022692"/>
    </source>
</evidence>
<keyword evidence="6 7" id="KW-0472">Membrane</keyword>
<dbReference type="Pfam" id="PF21082">
    <property type="entry name" value="MS_channel_3rd"/>
    <property type="match status" value="1"/>
</dbReference>
<feature type="domain" description="Mechanosensitive ion channel MscS" evidence="9">
    <location>
        <begin position="339"/>
        <end position="403"/>
    </location>
</feature>
<keyword evidence="3" id="KW-1003">Cell membrane</keyword>
<evidence type="ECO:0000256" key="8">
    <source>
        <dbReference type="SAM" id="SignalP"/>
    </source>
</evidence>
<evidence type="ECO:0000259" key="10">
    <source>
        <dbReference type="Pfam" id="PF21082"/>
    </source>
</evidence>
<evidence type="ECO:0000313" key="11">
    <source>
        <dbReference type="EMBL" id="WZN48351.1"/>
    </source>
</evidence>
<dbReference type="InterPro" id="IPR049278">
    <property type="entry name" value="MS_channel_C"/>
</dbReference>
<feature type="transmembrane region" description="Helical" evidence="7">
    <location>
        <begin position="292"/>
        <end position="312"/>
    </location>
</feature>
<evidence type="ECO:0000313" key="12">
    <source>
        <dbReference type="Proteomes" id="UP001449657"/>
    </source>
</evidence>
<dbReference type="Gene3D" id="2.30.30.60">
    <property type="match status" value="1"/>
</dbReference>
<evidence type="ECO:0000256" key="3">
    <source>
        <dbReference type="ARBA" id="ARBA00022475"/>
    </source>
</evidence>
<comment type="subcellular location">
    <subcellularLocation>
        <location evidence="1">Cell membrane</location>
        <topology evidence="1">Multi-pass membrane protein</topology>
    </subcellularLocation>
</comment>
<feature type="transmembrane region" description="Helical" evidence="7">
    <location>
        <begin position="239"/>
        <end position="260"/>
    </location>
</feature>
<evidence type="ECO:0000259" key="9">
    <source>
        <dbReference type="Pfam" id="PF00924"/>
    </source>
</evidence>
<dbReference type="RefSeq" id="WP_341842945.1">
    <property type="nucleotide sequence ID" value="NZ_CP149792.1"/>
</dbReference>
<accession>A0ABZ2Z7Y7</accession>
<gene>
    <name evidence="11" type="ORF">WJU22_09205</name>
</gene>
<evidence type="ECO:0000256" key="5">
    <source>
        <dbReference type="ARBA" id="ARBA00022989"/>
    </source>
</evidence>
<evidence type="ECO:0000256" key="7">
    <source>
        <dbReference type="SAM" id="Phobius"/>
    </source>
</evidence>
<name>A0ABZ2Z7Y7_9BACT</name>
<dbReference type="PANTHER" id="PTHR30221:SF18">
    <property type="entry name" value="SLL0590 PROTEIN"/>
    <property type="match status" value="1"/>
</dbReference>
<dbReference type="SUPFAM" id="SSF82689">
    <property type="entry name" value="Mechanosensitive channel protein MscS (YggB), C-terminal domain"/>
    <property type="match status" value="1"/>
</dbReference>
<reference evidence="11 12" key="1">
    <citation type="submission" date="2024-03" db="EMBL/GenBank/DDBJ databases">
        <title>Chitinophaga caseinilytica sp. nov., a casein hydrolysing bacterium isolated from forest soil.</title>
        <authorList>
            <person name="Lee D.S."/>
            <person name="Han D.M."/>
            <person name="Baek J.H."/>
            <person name="Choi D.G."/>
            <person name="Jeon J.H."/>
            <person name="Jeon C.O."/>
        </authorList>
    </citation>
    <scope>NUCLEOTIDE SEQUENCE [LARGE SCALE GENOMIC DNA]</scope>
    <source>
        <strain evidence="11 12">KACC 19118</strain>
    </source>
</reference>
<feature type="signal peptide" evidence="8">
    <location>
        <begin position="1"/>
        <end position="21"/>
    </location>
</feature>
<dbReference type="InterPro" id="IPR023408">
    <property type="entry name" value="MscS_beta-dom_sf"/>
</dbReference>
<evidence type="ECO:0000256" key="1">
    <source>
        <dbReference type="ARBA" id="ARBA00004651"/>
    </source>
</evidence>
<dbReference type="SUPFAM" id="SSF50182">
    <property type="entry name" value="Sm-like ribonucleoproteins"/>
    <property type="match status" value="1"/>
</dbReference>
<keyword evidence="4 7" id="KW-0812">Transmembrane</keyword>
<feature type="transmembrane region" description="Helical" evidence="7">
    <location>
        <begin position="196"/>
        <end position="219"/>
    </location>
</feature>
<sequence>MHRWKFYGLVLCLLTAMAAGAQDSLLSAPVLFRGDTLFLLQTAPHNISVSERAALIGGRISSMYAQHDFRPDSLILTEDSLASRILYKGQVVMTITSADAAVSDLDRPTLARNYLTLIREKTGDLQSFSSMKQVLLFAAEALAVIAGLVLLIWLLNKLYRRVKLRYARRSYKPFVAGSYTLLSGERVRGLWLKTLAIIRLAVFLIIIYLALPVLFSIFPWTEKLADRLLTYVLDPLKDIFRNIAAYIPNLLTILVIWLFTRYIIKLVKFMAGEIERGVLQIRGFYPDWAQPTYNIVKVLLYLFMFVAIYPYLPGSGSRVFQGVSVFLGLLISIGSSSAIGNMVAGIVITYMRPFRIGERIRVGDVTGDVIEKNLLVTRIRTIKNEDVTIPNAVILGGQTINYSSCAQQQGLILHVEVTIGYDSPWPHIHKLLLASAAKTEGLLSEPKPFVLQTALSDYYVNYQLNAYTHEPERMAVIYSELYKNILDTFHEAGQEIMSPAYQAYRDGNSPAIPKKE</sequence>
<dbReference type="EMBL" id="CP150096">
    <property type="protein sequence ID" value="WZN48351.1"/>
    <property type="molecule type" value="Genomic_DNA"/>
</dbReference>
<dbReference type="InterPro" id="IPR010920">
    <property type="entry name" value="LSM_dom_sf"/>
</dbReference>
<proteinExistence type="inferred from homology"/>
<dbReference type="Gene3D" id="3.30.70.100">
    <property type="match status" value="1"/>
</dbReference>
<dbReference type="Gene3D" id="1.10.287.1260">
    <property type="match status" value="1"/>
</dbReference>
<keyword evidence="8" id="KW-0732">Signal</keyword>
<comment type="similarity">
    <text evidence="2">Belongs to the MscS (TC 1.A.23) family.</text>
</comment>
<evidence type="ECO:0000256" key="6">
    <source>
        <dbReference type="ARBA" id="ARBA00023136"/>
    </source>
</evidence>
<feature type="transmembrane region" description="Helical" evidence="7">
    <location>
        <begin position="134"/>
        <end position="155"/>
    </location>
</feature>
<organism evidence="11 12">
    <name type="scientific">Chitinophaga caseinilytica</name>
    <dbReference type="NCBI Taxonomy" id="2267521"/>
    <lineage>
        <taxon>Bacteria</taxon>
        <taxon>Pseudomonadati</taxon>
        <taxon>Bacteroidota</taxon>
        <taxon>Chitinophagia</taxon>
        <taxon>Chitinophagales</taxon>
        <taxon>Chitinophagaceae</taxon>
        <taxon>Chitinophaga</taxon>
    </lineage>
</organism>
<dbReference type="PANTHER" id="PTHR30221">
    <property type="entry name" value="SMALL-CONDUCTANCE MECHANOSENSITIVE CHANNEL"/>
    <property type="match status" value="1"/>
</dbReference>
<dbReference type="InterPro" id="IPR045275">
    <property type="entry name" value="MscS_archaea/bacteria_type"/>
</dbReference>
<dbReference type="Proteomes" id="UP001449657">
    <property type="component" value="Chromosome"/>
</dbReference>
<feature type="chain" id="PRO_5045309642" evidence="8">
    <location>
        <begin position="22"/>
        <end position="516"/>
    </location>
</feature>
<dbReference type="InterPro" id="IPR011066">
    <property type="entry name" value="MscS_channel_C_sf"/>
</dbReference>
<dbReference type="Pfam" id="PF00924">
    <property type="entry name" value="MS_channel_2nd"/>
    <property type="match status" value="1"/>
</dbReference>
<feature type="domain" description="Mechanosensitive ion channel MscS C-terminal" evidence="10">
    <location>
        <begin position="415"/>
        <end position="495"/>
    </location>
</feature>
<protein>
    <submittedName>
        <fullName evidence="11">Mechanosensitive ion channel family protein</fullName>
    </submittedName>
</protein>
<keyword evidence="5 7" id="KW-1133">Transmembrane helix</keyword>
<dbReference type="InterPro" id="IPR006685">
    <property type="entry name" value="MscS_channel_2nd"/>
</dbReference>
<keyword evidence="12" id="KW-1185">Reference proteome</keyword>
<evidence type="ECO:0000256" key="2">
    <source>
        <dbReference type="ARBA" id="ARBA00008017"/>
    </source>
</evidence>